<accession>A0ABR1XIH3</accession>
<evidence type="ECO:0000313" key="4">
    <source>
        <dbReference type="EMBL" id="KAK8155822.1"/>
    </source>
</evidence>
<evidence type="ECO:0000259" key="3">
    <source>
        <dbReference type="PROSITE" id="PS50048"/>
    </source>
</evidence>
<proteinExistence type="predicted"/>
<gene>
    <name evidence="4" type="ORF">IWX90DRAFT_442951</name>
</gene>
<dbReference type="Pfam" id="PF00172">
    <property type="entry name" value="Zn_clus"/>
    <property type="match status" value="1"/>
</dbReference>
<dbReference type="InterPro" id="IPR021858">
    <property type="entry name" value="Fun_TF"/>
</dbReference>
<dbReference type="PROSITE" id="PS50048">
    <property type="entry name" value="ZN2_CY6_FUNGAL_2"/>
    <property type="match status" value="1"/>
</dbReference>
<comment type="caution">
    <text evidence="4">The sequence shown here is derived from an EMBL/GenBank/DDBJ whole genome shotgun (WGS) entry which is preliminary data.</text>
</comment>
<dbReference type="Gene3D" id="4.10.240.10">
    <property type="entry name" value="Zn(2)-C6 fungal-type DNA-binding domain"/>
    <property type="match status" value="1"/>
</dbReference>
<dbReference type="SMART" id="SM00066">
    <property type="entry name" value="GAL4"/>
    <property type="match status" value="1"/>
</dbReference>
<dbReference type="PROSITE" id="PS00463">
    <property type="entry name" value="ZN2_CY6_FUNGAL_1"/>
    <property type="match status" value="1"/>
</dbReference>
<feature type="region of interest" description="Disordered" evidence="2">
    <location>
        <begin position="1"/>
        <end position="30"/>
    </location>
</feature>
<evidence type="ECO:0000256" key="2">
    <source>
        <dbReference type="SAM" id="MobiDB-lite"/>
    </source>
</evidence>
<dbReference type="PANTHER" id="PTHR47657">
    <property type="entry name" value="STEROL REGULATORY ELEMENT-BINDING PROTEIN ECM22"/>
    <property type="match status" value="1"/>
</dbReference>
<feature type="compositionally biased region" description="Polar residues" evidence="2">
    <location>
        <begin position="70"/>
        <end position="89"/>
    </location>
</feature>
<organism evidence="4 5">
    <name type="scientific">Phyllosticta citrichinensis</name>
    <dbReference type="NCBI Taxonomy" id="1130410"/>
    <lineage>
        <taxon>Eukaryota</taxon>
        <taxon>Fungi</taxon>
        <taxon>Dikarya</taxon>
        <taxon>Ascomycota</taxon>
        <taxon>Pezizomycotina</taxon>
        <taxon>Dothideomycetes</taxon>
        <taxon>Dothideomycetes incertae sedis</taxon>
        <taxon>Botryosphaeriales</taxon>
        <taxon>Phyllostictaceae</taxon>
        <taxon>Phyllosticta</taxon>
    </lineage>
</organism>
<dbReference type="EMBL" id="JBBWUH010000010">
    <property type="protein sequence ID" value="KAK8155822.1"/>
    <property type="molecule type" value="Genomic_DNA"/>
</dbReference>
<dbReference type="InterPro" id="IPR052400">
    <property type="entry name" value="Zn2-C6_fungal_TF"/>
</dbReference>
<feature type="compositionally biased region" description="Polar residues" evidence="2">
    <location>
        <begin position="100"/>
        <end position="116"/>
    </location>
</feature>
<dbReference type="InterPro" id="IPR036864">
    <property type="entry name" value="Zn2-C6_fun-type_DNA-bd_sf"/>
</dbReference>
<dbReference type="InterPro" id="IPR001138">
    <property type="entry name" value="Zn2Cys6_DnaBD"/>
</dbReference>
<dbReference type="CDD" id="cd00067">
    <property type="entry name" value="GAL4"/>
    <property type="match status" value="1"/>
</dbReference>
<evidence type="ECO:0000313" key="5">
    <source>
        <dbReference type="Proteomes" id="UP001456524"/>
    </source>
</evidence>
<feature type="compositionally biased region" description="Basic residues" evidence="2">
    <location>
        <begin position="20"/>
        <end position="30"/>
    </location>
</feature>
<feature type="region of interest" description="Disordered" evidence="2">
    <location>
        <begin position="70"/>
        <end position="116"/>
    </location>
</feature>
<reference evidence="4 5" key="1">
    <citation type="journal article" date="2022" name="G3 (Bethesda)">
        <title>Enemy or ally: a genomic approach to elucidate the lifestyle of Phyllosticta citrichinaensis.</title>
        <authorList>
            <person name="Buijs V.A."/>
            <person name="Groenewald J.Z."/>
            <person name="Haridas S."/>
            <person name="LaButti K.M."/>
            <person name="Lipzen A."/>
            <person name="Martin F.M."/>
            <person name="Barry K."/>
            <person name="Grigoriev I.V."/>
            <person name="Crous P.W."/>
            <person name="Seidl M.F."/>
        </authorList>
    </citation>
    <scope>NUCLEOTIDE SEQUENCE [LARGE SCALE GENOMIC DNA]</scope>
    <source>
        <strain evidence="4 5">CBS 129764</strain>
    </source>
</reference>
<evidence type="ECO:0000256" key="1">
    <source>
        <dbReference type="ARBA" id="ARBA00023242"/>
    </source>
</evidence>
<dbReference type="Pfam" id="PF11951">
    <property type="entry name" value="Fungal_trans_2"/>
    <property type="match status" value="1"/>
</dbReference>
<feature type="domain" description="Zn(2)-C6 fungal-type" evidence="3">
    <location>
        <begin position="31"/>
        <end position="61"/>
    </location>
</feature>
<keyword evidence="1" id="KW-0539">Nucleus</keyword>
<sequence>MTTSHPGSMVPSSDAEKKVSSRRSHRKSRLGCANCKRRRIKCDERRPSCTNCVRHAIHCDFVHSVSQTSRASMEASNSTSPSDHLTPTEPSLADGDTPTAPGSTPNPHLDSSITLSSAQGPSGLNVAQLELFHNYCTSTSYTLHTLPGLQNFWRVNAPAMGFSYPFVLHGLMAMSAIHLSKFDHERREYFQRQMDYHWDIAIRAATSALSHVDSENGHAIYVFAVIASFIALARGPRRGDYLIFGEKGMCEYRVLFHTIRLIVDTANLDLMHGVLAPVVCPGNRRVSEVEERDSIPDDTKHLKELSLLMREIEVKKDPDCELYQRTAASLWVSYSLVFDIERPEGQIPMHGVFVWLFRLSEAFMDRVQQRKPVALVIFANFCVLLNELEARWWVKGWVFHLMSGIYESLEREFRVWVQSPIEQIGWIPPSR</sequence>
<name>A0ABR1XIH3_9PEZI</name>
<keyword evidence="5" id="KW-1185">Reference proteome</keyword>
<protein>
    <recommendedName>
        <fullName evidence="3">Zn(2)-C6 fungal-type domain-containing protein</fullName>
    </recommendedName>
</protein>
<dbReference type="PANTHER" id="PTHR47657:SF7">
    <property type="entry name" value="STEROL REGULATORY ELEMENT-BINDING PROTEIN ECM22"/>
    <property type="match status" value="1"/>
</dbReference>
<dbReference type="Proteomes" id="UP001456524">
    <property type="component" value="Unassembled WGS sequence"/>
</dbReference>
<dbReference type="SUPFAM" id="SSF57701">
    <property type="entry name" value="Zn2/Cys6 DNA-binding domain"/>
    <property type="match status" value="1"/>
</dbReference>